<dbReference type="OrthoDB" id="27483at2759"/>
<sequence>MLKCRPEHRGVRASAPILLVVPESTDKVNIPFGYHPKTPNSLGKLLICLPRTHQGGKWEIIERHTEASTTFECTSSNLNHIQWAACFGSCQYSIYTVQGSHQLIFLYNLEVSERVGCLLRRPEPGQGLLAMPSCFPLYASIKHMLQNPGFMKEGGKLGFYCRYPYLHTKPKTQNLMPYELKGIDIILSIASFALVVLKR</sequence>
<keyword evidence="2" id="KW-1185">Reference proteome</keyword>
<proteinExistence type="predicted"/>
<dbReference type="PANTHER" id="PTHR33099">
    <property type="entry name" value="FE2OG DIOXYGENASE DOMAIN-CONTAINING PROTEIN"/>
    <property type="match status" value="1"/>
</dbReference>
<gene>
    <name evidence="1" type="ORF">K444DRAFT_282816</name>
</gene>
<dbReference type="EMBL" id="KZ613919">
    <property type="protein sequence ID" value="PMD49764.1"/>
    <property type="molecule type" value="Genomic_DNA"/>
</dbReference>
<dbReference type="GeneID" id="36579668"/>
<name>A0A2J6SG84_9HELO</name>
<dbReference type="Proteomes" id="UP000235371">
    <property type="component" value="Unassembled WGS sequence"/>
</dbReference>
<evidence type="ECO:0000313" key="2">
    <source>
        <dbReference type="Proteomes" id="UP000235371"/>
    </source>
</evidence>
<dbReference type="PANTHER" id="PTHR33099:SF7">
    <property type="entry name" value="MYND-TYPE DOMAIN-CONTAINING PROTEIN"/>
    <property type="match status" value="1"/>
</dbReference>
<organism evidence="1 2">
    <name type="scientific">Hyaloscypha bicolor E</name>
    <dbReference type="NCBI Taxonomy" id="1095630"/>
    <lineage>
        <taxon>Eukaryota</taxon>
        <taxon>Fungi</taxon>
        <taxon>Dikarya</taxon>
        <taxon>Ascomycota</taxon>
        <taxon>Pezizomycotina</taxon>
        <taxon>Leotiomycetes</taxon>
        <taxon>Helotiales</taxon>
        <taxon>Hyaloscyphaceae</taxon>
        <taxon>Hyaloscypha</taxon>
        <taxon>Hyaloscypha bicolor</taxon>
    </lineage>
</organism>
<protein>
    <submittedName>
        <fullName evidence="1">Uncharacterized protein</fullName>
    </submittedName>
</protein>
<accession>A0A2J6SG84</accession>
<dbReference type="RefSeq" id="XP_024726668.1">
    <property type="nucleotide sequence ID" value="XM_024871586.1"/>
</dbReference>
<dbReference type="InParanoid" id="A0A2J6SG84"/>
<evidence type="ECO:0000313" key="1">
    <source>
        <dbReference type="EMBL" id="PMD49764.1"/>
    </source>
</evidence>
<dbReference type="AlphaFoldDB" id="A0A2J6SG84"/>
<reference evidence="1 2" key="1">
    <citation type="submission" date="2016-04" db="EMBL/GenBank/DDBJ databases">
        <title>A degradative enzymes factory behind the ericoid mycorrhizal symbiosis.</title>
        <authorList>
            <consortium name="DOE Joint Genome Institute"/>
            <person name="Martino E."/>
            <person name="Morin E."/>
            <person name="Grelet G."/>
            <person name="Kuo A."/>
            <person name="Kohler A."/>
            <person name="Daghino S."/>
            <person name="Barry K."/>
            <person name="Choi C."/>
            <person name="Cichocki N."/>
            <person name="Clum A."/>
            <person name="Copeland A."/>
            <person name="Hainaut M."/>
            <person name="Haridas S."/>
            <person name="Labutti K."/>
            <person name="Lindquist E."/>
            <person name="Lipzen A."/>
            <person name="Khouja H.-R."/>
            <person name="Murat C."/>
            <person name="Ohm R."/>
            <person name="Olson A."/>
            <person name="Spatafora J."/>
            <person name="Veneault-Fourrey C."/>
            <person name="Henrissat B."/>
            <person name="Grigoriev I."/>
            <person name="Martin F."/>
            <person name="Perotto S."/>
        </authorList>
    </citation>
    <scope>NUCLEOTIDE SEQUENCE [LARGE SCALE GENOMIC DNA]</scope>
    <source>
        <strain evidence="1 2">E</strain>
    </source>
</reference>